<dbReference type="GO" id="GO:0046983">
    <property type="term" value="F:protein dimerization activity"/>
    <property type="evidence" value="ECO:0007669"/>
    <property type="project" value="InterPro"/>
</dbReference>
<dbReference type="AlphaFoldDB" id="A0AAJ0BGM2"/>
<sequence length="386" mass="41897">MEREPDYHFDQNPSEGFLSYQVAASTFGPGPIAPFRLPTPSADDHTTSAVLYFGNQPQNFLPSPDDFPYNETCQATNLRCDGFSESMGTSLGVLAYDGSSLESWSPITPATPAGVDSLTGCFSTVHDAICFAESISPSPPTGRTLSGSSWASSYAPTDYIQAGFQARSAADFTSLTPLHQVIYQPSPTHVPQALPQTEEKATATIEEALTVDNNERPAHSRDKEGGRKKRRSMSFPDLGDVPDARDLSTRRDSPKPTGGANHTLRTAARKNKPRKPTSKPGESAQEHRTRTCHNQVEKEYRNRLHGSFAKLLEVLPDEGRTGSGEGSETAGQQPTASGRKTKRVSKAEVLEKACLRLEMLMDGNSKRKREIAELEERLKAAGAKGG</sequence>
<reference evidence="4" key="1">
    <citation type="submission" date="2023-06" db="EMBL/GenBank/DDBJ databases">
        <title>Genome-scale phylogeny and comparative genomics of the fungal order Sordariales.</title>
        <authorList>
            <consortium name="Lawrence Berkeley National Laboratory"/>
            <person name="Hensen N."/>
            <person name="Bonometti L."/>
            <person name="Westerberg I."/>
            <person name="Brannstrom I.O."/>
            <person name="Guillou S."/>
            <person name="Cros-Aarteil S."/>
            <person name="Calhoun S."/>
            <person name="Haridas S."/>
            <person name="Kuo A."/>
            <person name="Mondo S."/>
            <person name="Pangilinan J."/>
            <person name="Riley R."/>
            <person name="Labutti K."/>
            <person name="Andreopoulos B."/>
            <person name="Lipzen A."/>
            <person name="Chen C."/>
            <person name="Yanf M."/>
            <person name="Daum C."/>
            <person name="Ng V."/>
            <person name="Clum A."/>
            <person name="Steindorff A."/>
            <person name="Ohm R."/>
            <person name="Martin F."/>
            <person name="Silar P."/>
            <person name="Natvig D."/>
            <person name="Lalanne C."/>
            <person name="Gautier V."/>
            <person name="Ament-Velasquez S.L."/>
            <person name="Kruys A."/>
            <person name="Hutchinson M.I."/>
            <person name="Powell A.J."/>
            <person name="Barry K."/>
            <person name="Miller A.N."/>
            <person name="Grigoriev I.V."/>
            <person name="Debuchy R."/>
            <person name="Gladieux P."/>
            <person name="Thoren M.H."/>
            <person name="Johannesson H."/>
        </authorList>
    </citation>
    <scope>NUCLEOTIDE SEQUENCE</scope>
    <source>
        <strain evidence="4">PSN4</strain>
    </source>
</reference>
<gene>
    <name evidence="4" type="ORF">QBC47DRAFT_377218</name>
</gene>
<dbReference type="SMART" id="SM00353">
    <property type="entry name" value="HLH"/>
    <property type="match status" value="1"/>
</dbReference>
<feature type="compositionally biased region" description="Basic and acidic residues" evidence="2">
    <location>
        <begin position="213"/>
        <end position="225"/>
    </location>
</feature>
<keyword evidence="1" id="KW-0175">Coiled coil</keyword>
<dbReference type="PROSITE" id="PS50888">
    <property type="entry name" value="BHLH"/>
    <property type="match status" value="1"/>
</dbReference>
<feature type="compositionally biased region" description="Basic and acidic residues" evidence="2">
    <location>
        <begin position="242"/>
        <end position="254"/>
    </location>
</feature>
<evidence type="ECO:0000256" key="1">
    <source>
        <dbReference type="SAM" id="Coils"/>
    </source>
</evidence>
<dbReference type="SUPFAM" id="SSF47459">
    <property type="entry name" value="HLH, helix-loop-helix DNA-binding domain"/>
    <property type="match status" value="1"/>
</dbReference>
<feature type="region of interest" description="Disordered" evidence="2">
    <location>
        <begin position="208"/>
        <end position="296"/>
    </location>
</feature>
<dbReference type="EMBL" id="MU839830">
    <property type="protein sequence ID" value="KAK1757895.1"/>
    <property type="molecule type" value="Genomic_DNA"/>
</dbReference>
<feature type="region of interest" description="Disordered" evidence="2">
    <location>
        <begin position="317"/>
        <end position="346"/>
    </location>
</feature>
<feature type="coiled-coil region" evidence="1">
    <location>
        <begin position="357"/>
        <end position="384"/>
    </location>
</feature>
<dbReference type="Pfam" id="PF00010">
    <property type="entry name" value="HLH"/>
    <property type="match status" value="1"/>
</dbReference>
<evidence type="ECO:0000313" key="5">
    <source>
        <dbReference type="Proteomes" id="UP001239445"/>
    </source>
</evidence>
<dbReference type="InterPro" id="IPR011598">
    <property type="entry name" value="bHLH_dom"/>
</dbReference>
<comment type="caution">
    <text evidence="4">The sequence shown here is derived from an EMBL/GenBank/DDBJ whole genome shotgun (WGS) entry which is preliminary data.</text>
</comment>
<keyword evidence="5" id="KW-1185">Reference proteome</keyword>
<dbReference type="InterPro" id="IPR036638">
    <property type="entry name" value="HLH_DNA-bd_sf"/>
</dbReference>
<feature type="compositionally biased region" description="Basic and acidic residues" evidence="2">
    <location>
        <begin position="284"/>
        <end position="296"/>
    </location>
</feature>
<organism evidence="4 5">
    <name type="scientific">Echria macrotheca</name>
    <dbReference type="NCBI Taxonomy" id="438768"/>
    <lineage>
        <taxon>Eukaryota</taxon>
        <taxon>Fungi</taxon>
        <taxon>Dikarya</taxon>
        <taxon>Ascomycota</taxon>
        <taxon>Pezizomycotina</taxon>
        <taxon>Sordariomycetes</taxon>
        <taxon>Sordariomycetidae</taxon>
        <taxon>Sordariales</taxon>
        <taxon>Schizotheciaceae</taxon>
        <taxon>Echria</taxon>
    </lineage>
</organism>
<protein>
    <recommendedName>
        <fullName evidence="3">BHLH domain-containing protein</fullName>
    </recommendedName>
</protein>
<feature type="compositionally biased region" description="Basic residues" evidence="2">
    <location>
        <begin position="267"/>
        <end position="277"/>
    </location>
</feature>
<name>A0AAJ0BGM2_9PEZI</name>
<dbReference type="Gene3D" id="4.10.280.10">
    <property type="entry name" value="Helix-loop-helix DNA-binding domain"/>
    <property type="match status" value="1"/>
</dbReference>
<evidence type="ECO:0000256" key="2">
    <source>
        <dbReference type="SAM" id="MobiDB-lite"/>
    </source>
</evidence>
<evidence type="ECO:0000259" key="3">
    <source>
        <dbReference type="PROSITE" id="PS50888"/>
    </source>
</evidence>
<evidence type="ECO:0000313" key="4">
    <source>
        <dbReference type="EMBL" id="KAK1757895.1"/>
    </source>
</evidence>
<dbReference type="Proteomes" id="UP001239445">
    <property type="component" value="Unassembled WGS sequence"/>
</dbReference>
<proteinExistence type="predicted"/>
<accession>A0AAJ0BGM2</accession>
<feature type="domain" description="BHLH" evidence="3">
    <location>
        <begin position="288"/>
        <end position="360"/>
    </location>
</feature>